<protein>
    <recommendedName>
        <fullName evidence="3">Phage tail assembly chaperone</fullName>
    </recommendedName>
</protein>
<dbReference type="Proteomes" id="UP001184150">
    <property type="component" value="Unassembled WGS sequence"/>
</dbReference>
<evidence type="ECO:0000313" key="2">
    <source>
        <dbReference type="Proteomes" id="UP001184150"/>
    </source>
</evidence>
<keyword evidence="2" id="KW-1185">Reference proteome</keyword>
<evidence type="ECO:0008006" key="3">
    <source>
        <dbReference type="Google" id="ProtNLM"/>
    </source>
</evidence>
<dbReference type="RefSeq" id="WP_309805327.1">
    <property type="nucleotide sequence ID" value="NZ_JAVDRD010000005.1"/>
</dbReference>
<sequence>MAKVTLTDPAENPAATESAKLIATSRKSVDVTDDLGRVITLKKPAPLAKLDFSKAAGASGMNQLYLAEVAHLQFVSAIDGAPVITPSTDGELRALYSRLGDEGNEAAQLGVYENFMKDQPASAEIAKNS</sequence>
<gene>
    <name evidence="1" type="ORF">J2792_002333</name>
</gene>
<evidence type="ECO:0000313" key="1">
    <source>
        <dbReference type="EMBL" id="MDR6511461.1"/>
    </source>
</evidence>
<dbReference type="EMBL" id="JAVDRD010000005">
    <property type="protein sequence ID" value="MDR6511461.1"/>
    <property type="molecule type" value="Genomic_DNA"/>
</dbReference>
<name>A0ABU1MN72_9SPHN</name>
<accession>A0ABU1MN72</accession>
<reference evidence="1 2" key="1">
    <citation type="submission" date="2023-07" db="EMBL/GenBank/DDBJ databases">
        <title>Sorghum-associated microbial communities from plants grown in Nebraska, USA.</title>
        <authorList>
            <person name="Schachtman D."/>
        </authorList>
    </citation>
    <scope>NUCLEOTIDE SEQUENCE [LARGE SCALE GENOMIC DNA]</scope>
    <source>
        <strain evidence="1 2">DS1027</strain>
    </source>
</reference>
<comment type="caution">
    <text evidence="1">The sequence shown here is derived from an EMBL/GenBank/DDBJ whole genome shotgun (WGS) entry which is preliminary data.</text>
</comment>
<organism evidence="1 2">
    <name type="scientific">Novosphingobium capsulatum</name>
    <dbReference type="NCBI Taxonomy" id="13688"/>
    <lineage>
        <taxon>Bacteria</taxon>
        <taxon>Pseudomonadati</taxon>
        <taxon>Pseudomonadota</taxon>
        <taxon>Alphaproteobacteria</taxon>
        <taxon>Sphingomonadales</taxon>
        <taxon>Sphingomonadaceae</taxon>
        <taxon>Novosphingobium</taxon>
    </lineage>
</organism>
<proteinExistence type="predicted"/>